<evidence type="ECO:0000313" key="2">
    <source>
        <dbReference type="Proteomes" id="UP000009872"/>
    </source>
</evidence>
<organism evidence="1 2">
    <name type="scientific">Bacteroides oleiciplenus YIT 12058</name>
    <dbReference type="NCBI Taxonomy" id="742727"/>
    <lineage>
        <taxon>Bacteria</taxon>
        <taxon>Pseudomonadati</taxon>
        <taxon>Bacteroidota</taxon>
        <taxon>Bacteroidia</taxon>
        <taxon>Bacteroidales</taxon>
        <taxon>Bacteroidaceae</taxon>
        <taxon>Bacteroides</taxon>
    </lineage>
</organism>
<protein>
    <submittedName>
        <fullName evidence="1">Uncharacterized protein</fullName>
    </submittedName>
</protein>
<proteinExistence type="predicted"/>
<reference evidence="1 2" key="1">
    <citation type="submission" date="2012-09" db="EMBL/GenBank/DDBJ databases">
        <title>The Genome Sequence of Bacteroides oleiciplenus YIT 12058.</title>
        <authorList>
            <consortium name="The Broad Institute Genome Sequencing Platform"/>
            <person name="Earl A."/>
            <person name="Ward D."/>
            <person name="Feldgarden M."/>
            <person name="Gevers D."/>
            <person name="Morotomi M."/>
            <person name="Walker B."/>
            <person name="Young S.K."/>
            <person name="Zeng Q."/>
            <person name="Gargeya S."/>
            <person name="Fitzgerald M."/>
            <person name="Haas B."/>
            <person name="Abouelleil A."/>
            <person name="Alvarado L."/>
            <person name="Arachchi H.M."/>
            <person name="Berlin A.M."/>
            <person name="Chapman S.B."/>
            <person name="Goldberg J."/>
            <person name="Griggs A."/>
            <person name="Gujja S."/>
            <person name="Hansen M."/>
            <person name="Howarth C."/>
            <person name="Imamovic A."/>
            <person name="Larimer J."/>
            <person name="McCowen C."/>
            <person name="Montmayeur A."/>
            <person name="Murphy C."/>
            <person name="Neiman D."/>
            <person name="Pearson M."/>
            <person name="Priest M."/>
            <person name="Roberts A."/>
            <person name="Saif S."/>
            <person name="Shea T."/>
            <person name="Sisk P."/>
            <person name="Sykes S."/>
            <person name="Wortman J."/>
            <person name="Nusbaum C."/>
            <person name="Birren B."/>
        </authorList>
    </citation>
    <scope>NUCLEOTIDE SEQUENCE [LARGE SCALE GENOMIC DNA]</scope>
    <source>
        <strain evidence="1 2">YIT 12058</strain>
    </source>
</reference>
<comment type="caution">
    <text evidence="1">The sequence shown here is derived from an EMBL/GenBank/DDBJ whole genome shotgun (WGS) entry which is preliminary data.</text>
</comment>
<evidence type="ECO:0000313" key="1">
    <source>
        <dbReference type="EMBL" id="EKU88015.1"/>
    </source>
</evidence>
<accession>K9EFU9</accession>
<dbReference type="AlphaFoldDB" id="K9EFU9"/>
<dbReference type="Proteomes" id="UP000009872">
    <property type="component" value="Unassembled WGS sequence"/>
</dbReference>
<dbReference type="HOGENOM" id="CLU_2380273_0_0_10"/>
<name>K9EFU9_9BACE</name>
<sequence>MQYSESSCIYLIELYTKEIHLYLFLNLDLANSFLTREFPDEGSACESRAFFSSHLQCFSINASTFGSPSSFAFAKLAHASLFCFNCNCATPIKR</sequence>
<dbReference type="EMBL" id="ADLF01000023">
    <property type="protein sequence ID" value="EKU88015.1"/>
    <property type="molecule type" value="Genomic_DNA"/>
</dbReference>
<keyword evidence="2" id="KW-1185">Reference proteome</keyword>
<gene>
    <name evidence="1" type="ORF">HMPREF9447_04761</name>
</gene>